<reference evidence="4" key="1">
    <citation type="submission" date="2022-03" db="EMBL/GenBank/DDBJ databases">
        <authorList>
            <person name="Legras J.-L."/>
            <person name="Devillers H."/>
            <person name="Grondin C."/>
        </authorList>
    </citation>
    <scope>NUCLEOTIDE SEQUENCE</scope>
    <source>
        <strain evidence="4">CLIB 1423</strain>
    </source>
</reference>
<keyword evidence="2" id="KW-0539">Nucleus</keyword>
<dbReference type="GO" id="GO:0007062">
    <property type="term" value="P:sister chromatid cohesion"/>
    <property type="evidence" value="ECO:0007669"/>
    <property type="project" value="InterPro"/>
</dbReference>
<name>A0A9P0QPY4_9ASCO</name>
<dbReference type="PANTHER" id="PTHR12585">
    <property type="entry name" value="SCC1 / RAD21 FAMILY MEMBER"/>
    <property type="match status" value="1"/>
</dbReference>
<sequence length="559" mass="62730">MLSSHIIQMDFALLSKSSDHGVATAWLLSTLGSRSKYKKICKKDVLNSSIPSTCSIIKNSPIPLKFSSNLMYGIVLLYRQKVDYYFSDVIHAKTKIQRDLLFSGLESKGLRQTNSGIHNEVILSASSAAVNKVDIIYLTDDPLFNVDFDLIKSFQNEADEGSGSQDFNLNKLMILDRDYDHPVINTISRFDDTMVAGEEVSLDFEFDNNGLVIEKEALSEEIFEDFRQDLSVVDFDEGTEKSISDGLNTEIAEMASKSSGTFRVLSPNSEGPNLGIKKRFGVPRKRLIIDSETTIPPNEFKRFRVSIEEEEQRTFPKPFNTEDNYRSSSNLTDISKIIHQETKHSPPFIKLCYLQAFGKIEDITDAIPSEYFQRHNLSIENAEIEFSRRMAGEDVESSRRLMVEDSRRIVGEISGDNNISDIDIAYDEQSSIHDNGYEDDTFNLSFSDVRVSSNWLGDDEGTDELGSKSSELGLNREAISKFHDFLKSRSSLFGNLEKTDNGESTYKISFKTLIPTESVSRKIAAASFSSVLVLATSGSIQLQVSEDVFNISAQIRGDI</sequence>
<dbReference type="GO" id="GO:0005634">
    <property type="term" value="C:nucleus"/>
    <property type="evidence" value="ECO:0007669"/>
    <property type="project" value="UniProtKB-SubCell"/>
</dbReference>
<dbReference type="GO" id="GO:0006302">
    <property type="term" value="P:double-strand break repair"/>
    <property type="evidence" value="ECO:0007669"/>
    <property type="project" value="TreeGrafter"/>
</dbReference>
<dbReference type="OrthoDB" id="5427633at2759"/>
<dbReference type="AlphaFoldDB" id="A0A9P0QPY4"/>
<keyword evidence="5" id="KW-1185">Reference proteome</keyword>
<comment type="subcellular location">
    <subcellularLocation>
        <location evidence="1">Nucleus</location>
    </subcellularLocation>
</comment>
<dbReference type="GO" id="GO:0003682">
    <property type="term" value="F:chromatin binding"/>
    <property type="evidence" value="ECO:0007669"/>
    <property type="project" value="TreeGrafter"/>
</dbReference>
<evidence type="ECO:0000256" key="2">
    <source>
        <dbReference type="ARBA" id="ARBA00023242"/>
    </source>
</evidence>
<dbReference type="Proteomes" id="UP000837801">
    <property type="component" value="Unassembled WGS sequence"/>
</dbReference>
<protein>
    <recommendedName>
        <fullName evidence="3">Rad21/Rec8-like protein N-terminal domain-containing protein</fullName>
    </recommendedName>
</protein>
<proteinExistence type="predicted"/>
<dbReference type="Pfam" id="PF04825">
    <property type="entry name" value="Rad21_Rec8_N"/>
    <property type="match status" value="1"/>
</dbReference>
<dbReference type="EMBL" id="CAKXYY010000007">
    <property type="protein sequence ID" value="CAH2352712.1"/>
    <property type="molecule type" value="Genomic_DNA"/>
</dbReference>
<evidence type="ECO:0000256" key="1">
    <source>
        <dbReference type="ARBA" id="ARBA00004123"/>
    </source>
</evidence>
<dbReference type="InterPro" id="IPR006910">
    <property type="entry name" value="Rad21_Rec8_N"/>
</dbReference>
<evidence type="ECO:0000259" key="3">
    <source>
        <dbReference type="Pfam" id="PF04825"/>
    </source>
</evidence>
<comment type="caution">
    <text evidence="4">The sequence shown here is derived from an EMBL/GenBank/DDBJ whole genome shotgun (WGS) entry which is preliminary data.</text>
</comment>
<organism evidence="4 5">
    <name type="scientific">[Candida] railenensis</name>
    <dbReference type="NCBI Taxonomy" id="45579"/>
    <lineage>
        <taxon>Eukaryota</taxon>
        <taxon>Fungi</taxon>
        <taxon>Dikarya</taxon>
        <taxon>Ascomycota</taxon>
        <taxon>Saccharomycotina</taxon>
        <taxon>Pichiomycetes</taxon>
        <taxon>Debaryomycetaceae</taxon>
        <taxon>Kurtzmaniella</taxon>
    </lineage>
</organism>
<evidence type="ECO:0000313" key="4">
    <source>
        <dbReference type="EMBL" id="CAH2352712.1"/>
    </source>
</evidence>
<dbReference type="GO" id="GO:0008278">
    <property type="term" value="C:cohesin complex"/>
    <property type="evidence" value="ECO:0007669"/>
    <property type="project" value="InterPro"/>
</dbReference>
<accession>A0A9P0QPY4</accession>
<dbReference type="InterPro" id="IPR039781">
    <property type="entry name" value="Rad21/Rec8-like"/>
</dbReference>
<gene>
    <name evidence="4" type="ORF">CLIB1423_07S05820</name>
</gene>
<dbReference type="PANTHER" id="PTHR12585:SF51">
    <property type="entry name" value="MEIOTIC RECOMBINATION PROTEIN REC8"/>
    <property type="match status" value="1"/>
</dbReference>
<feature type="domain" description="Rad21/Rec8-like protein N-terminal" evidence="3">
    <location>
        <begin position="15"/>
        <end position="100"/>
    </location>
</feature>
<evidence type="ECO:0000313" key="5">
    <source>
        <dbReference type="Proteomes" id="UP000837801"/>
    </source>
</evidence>